<comment type="caution">
    <text evidence="1">The sequence shown here is derived from an EMBL/GenBank/DDBJ whole genome shotgun (WGS) entry which is preliminary data.</text>
</comment>
<dbReference type="NCBIfam" id="NF038336">
    <property type="entry name" value="YjiT_fam"/>
    <property type="match status" value="1"/>
</dbReference>
<sequence length="1070" mass="122344">MTRDEYQSLRSCLTASQKFSIKNKFSDEWCGAFTLYCAEWFRREYSREWSWNPIFITLNFELSASEISDVVSRGLCRFWNRPLSKHIVSERNDFLGSVFREGGLPSNLLSSDTNNYQSAFYSIFERYQDIKEFGTDAIEKLIKNRIARLPETLQSDDSVELISRMVEQLDSLVYRFGLDKEDKPAQYLDTHFPRWREIFPLPLEDTTGSAFLRQLLTRATDEVRKSVKKRQKLGCRHYLSFANQAIYTDITLPTSCFFDISRQQLSSSRIELAIFEGNKQIASLGTGFALFEQEKTIIRMRLPKVRVKRENSESELYLVAMQAGCRLANIRLKASSVDVGDSPLTVIKENDLWRLLSQASLQTKHTKVMILLPISAEVKVEYGQTEDLNQNFQNMRVIELEGRCQIICSKHERYIITTSSDGYLSDSLTLRGEQLRWKSIPALVFKGIPKVLGELDDDENSQKLISYLGASSVKDLSRSEVNGRQLFTARDSDGIIRLRKHIGILPNDFYIELLSGETPHEGVIKIKTLSPCVCQVTSDLIHVDRLSKESGATVIQISAVGDIPPATIPVQIQASILSEPIIIEVPFPARGAIAYDGQGNQLATKLTVEELLGSRLYFFSTPGVPASYQLEAMASSRNIKANHKPPYIRWHYKVTDKPVEVSLYGLKEAILELLSLTDELDSEVELRITGPGRTLYFTVSRYSASLDYDRDNNTVFLRSGKLSSSEKVKPVLISLAAPEQKPFVLQSRESEGVPVGEYELPIFMEQGGPWLIVPDRSSEIFFRARFFPGQNDDLNLNDVDTLQKAAMVYHPQNNPVAIANVLHQMSNDWGHSGWQYLRDTYKNFAYLPLSTFEVWRHLVRDHHALAVALFIFENDERLIAHIENELPVFWEFISVDDWLHAVDLMENALIDKGLPDSVIKQVIEKQIDKLGEVIPSLKESVVSYLKTKAIPKTFPSEILQPMVFGWYQDLLRQHSEDNHWPVEYGEQLCQWCTELSLVPFQFKVSANFQTSVVYLPLFSAAMACGKIPENVINALPTESVFYLRKLRDFDHEWFEPAYRCFVTYFLNQLQ</sequence>
<dbReference type="Proteomes" id="UP000245362">
    <property type="component" value="Unassembled WGS sequence"/>
</dbReference>
<reference evidence="1 2" key="1">
    <citation type="submission" date="2018-05" db="EMBL/GenBank/DDBJ databases">
        <title>Vibrio limimaris sp. nov., isolated from marine sediment.</title>
        <authorList>
            <person name="Li C.-M."/>
        </authorList>
    </citation>
    <scope>NUCLEOTIDE SEQUENCE [LARGE SCALE GENOMIC DNA]</scope>
    <source>
        <strain evidence="1 2">E4404</strain>
    </source>
</reference>
<evidence type="ECO:0000313" key="1">
    <source>
        <dbReference type="EMBL" id="PWI35364.1"/>
    </source>
</evidence>
<proteinExistence type="predicted"/>
<organism evidence="1 2">
    <name type="scientific">Vibrio albus</name>
    <dbReference type="NCBI Taxonomy" id="2200953"/>
    <lineage>
        <taxon>Bacteria</taxon>
        <taxon>Pseudomonadati</taxon>
        <taxon>Pseudomonadota</taxon>
        <taxon>Gammaproteobacteria</taxon>
        <taxon>Vibrionales</taxon>
        <taxon>Vibrionaceae</taxon>
        <taxon>Vibrio</taxon>
    </lineage>
</organism>
<dbReference type="OrthoDB" id="5494042at2"/>
<dbReference type="InterPro" id="IPR047879">
    <property type="entry name" value="YjiT"/>
</dbReference>
<dbReference type="EMBL" id="QFWT01000001">
    <property type="protein sequence ID" value="PWI35364.1"/>
    <property type="molecule type" value="Genomic_DNA"/>
</dbReference>
<dbReference type="AlphaFoldDB" id="A0A2U3BF20"/>
<gene>
    <name evidence="1" type="ORF">DI392_00110</name>
</gene>
<accession>A0A2U3BF20</accession>
<keyword evidence="2" id="KW-1185">Reference proteome</keyword>
<protein>
    <submittedName>
        <fullName evidence="1">Uncharacterized protein</fullName>
    </submittedName>
</protein>
<name>A0A2U3BF20_9VIBR</name>
<evidence type="ECO:0000313" key="2">
    <source>
        <dbReference type="Proteomes" id="UP000245362"/>
    </source>
</evidence>